<dbReference type="EMBL" id="GBRH01251257">
    <property type="protein sequence ID" value="JAD46638.1"/>
    <property type="molecule type" value="Transcribed_RNA"/>
</dbReference>
<reference evidence="1" key="2">
    <citation type="journal article" date="2015" name="Data Brief">
        <title>Shoot transcriptome of the giant reed, Arundo donax.</title>
        <authorList>
            <person name="Barrero R.A."/>
            <person name="Guerrero F.D."/>
            <person name="Moolhuijzen P."/>
            <person name="Goolsby J.A."/>
            <person name="Tidwell J."/>
            <person name="Bellgard S.E."/>
            <person name="Bellgard M.I."/>
        </authorList>
    </citation>
    <scope>NUCLEOTIDE SEQUENCE</scope>
    <source>
        <tissue evidence="1">Shoot tissue taken approximately 20 cm above the soil surface</tissue>
    </source>
</reference>
<reference evidence="1" key="1">
    <citation type="submission" date="2014-09" db="EMBL/GenBank/DDBJ databases">
        <authorList>
            <person name="Magalhaes I.L.F."/>
            <person name="Oliveira U."/>
            <person name="Santos F.R."/>
            <person name="Vidigal T.H.D.A."/>
            <person name="Brescovit A.D."/>
            <person name="Santos A.J."/>
        </authorList>
    </citation>
    <scope>NUCLEOTIDE SEQUENCE</scope>
    <source>
        <tissue evidence="1">Shoot tissue taken approximately 20 cm above the soil surface</tissue>
    </source>
</reference>
<proteinExistence type="predicted"/>
<protein>
    <submittedName>
        <fullName evidence="1">Uncharacterized protein</fullName>
    </submittedName>
</protein>
<organism evidence="1">
    <name type="scientific">Arundo donax</name>
    <name type="common">Giant reed</name>
    <name type="synonym">Donax arundinaceus</name>
    <dbReference type="NCBI Taxonomy" id="35708"/>
    <lineage>
        <taxon>Eukaryota</taxon>
        <taxon>Viridiplantae</taxon>
        <taxon>Streptophyta</taxon>
        <taxon>Embryophyta</taxon>
        <taxon>Tracheophyta</taxon>
        <taxon>Spermatophyta</taxon>
        <taxon>Magnoliopsida</taxon>
        <taxon>Liliopsida</taxon>
        <taxon>Poales</taxon>
        <taxon>Poaceae</taxon>
        <taxon>PACMAD clade</taxon>
        <taxon>Arundinoideae</taxon>
        <taxon>Arundineae</taxon>
        <taxon>Arundo</taxon>
    </lineage>
</organism>
<accession>A0A0A9A9R2</accession>
<sequence length="25" mass="2901">MDCTLTLQRSCKESNDCFILPDIVR</sequence>
<dbReference type="AlphaFoldDB" id="A0A0A9A9R2"/>
<evidence type="ECO:0000313" key="1">
    <source>
        <dbReference type="EMBL" id="JAD46638.1"/>
    </source>
</evidence>
<name>A0A0A9A9R2_ARUDO</name>